<dbReference type="InterPro" id="IPR000994">
    <property type="entry name" value="Pept_M24"/>
</dbReference>
<organism evidence="9 10">
    <name type="scientific">Aphidius gifuensis</name>
    <name type="common">Parasitoid wasp</name>
    <dbReference type="NCBI Taxonomy" id="684658"/>
    <lineage>
        <taxon>Eukaryota</taxon>
        <taxon>Metazoa</taxon>
        <taxon>Ecdysozoa</taxon>
        <taxon>Arthropoda</taxon>
        <taxon>Hexapoda</taxon>
        <taxon>Insecta</taxon>
        <taxon>Pterygota</taxon>
        <taxon>Neoptera</taxon>
        <taxon>Endopterygota</taxon>
        <taxon>Hymenoptera</taxon>
        <taxon>Apocrita</taxon>
        <taxon>Ichneumonoidea</taxon>
        <taxon>Braconidae</taxon>
        <taxon>Aphidiinae</taxon>
        <taxon>Aphidius</taxon>
    </lineage>
</organism>
<keyword evidence="10" id="KW-1185">Reference proteome</keyword>
<dbReference type="AlphaFoldDB" id="A0A835CR18"/>
<feature type="domain" description="Peptidase M24" evidence="6">
    <location>
        <begin position="378"/>
        <end position="600"/>
    </location>
</feature>
<evidence type="ECO:0000313" key="9">
    <source>
        <dbReference type="EMBL" id="KAF7992374.1"/>
    </source>
</evidence>
<feature type="domain" description="Creatinase N-terminal" evidence="7">
    <location>
        <begin position="70"/>
        <end position="188"/>
    </location>
</feature>
<dbReference type="Gene3D" id="3.40.350.10">
    <property type="entry name" value="Creatinase/prolidase N-terminal domain"/>
    <property type="match status" value="2"/>
</dbReference>
<dbReference type="GO" id="GO:0070006">
    <property type="term" value="F:metalloaminopeptidase activity"/>
    <property type="evidence" value="ECO:0007669"/>
    <property type="project" value="InterPro"/>
</dbReference>
<evidence type="ECO:0000256" key="3">
    <source>
        <dbReference type="ARBA" id="ARBA00022801"/>
    </source>
</evidence>
<keyword evidence="2" id="KW-0479">Metal-binding</keyword>
<sequence length="719" mass="82630">MLVNIILFLLIGLITNQGNGLSEPPLNYNGSKRFACPEYAYNDHQPTDRFDSSIVLRQLRSEMIRMSSIQDKPLDGYITTSDDDHQSESVSFHDMRREFLTGFHGSAGEAIVTLSKAVLWTDGRYHLQADQQLDCHWTLMKHGQNNVPSMTEWLQHEFKNNTKTRIGADPTLIPAHTWQIWEKDLAKSSIQLVAVPTNLIDLIWRVNRPKNNTYSAYPLDIKFSGKPWQEKVRQLRLQMELIKTDAIVITALDEIAWLLNIRGWDLPNTPVLKSYVIITQGSIYLYTERHKIPRSVDLHLKTDGCFHADCIRLHNYTDIWKDLSTMSQSWTSVWLPSPCGYAQGVSRRIYTSVSKEKRLSKPSPIIKLRAVKNDIEIEGMRRSHLRDAVAMCDFLAYMEKQIGYNTEGWDEMQVARVANEFRLEMEFNQGISFPTISGYGPHGALPHYEANKRTSLTIQFNSTLVVDSGGQYFDGTTDVTRTLHFGNPTQEQKEAYTRVLIGQIQLASLVFPTDITTSNLDVLAREPLWSIGNDYMHGTGHGIGHFSSVHESPINIAYQEHSVSTSDCPSYLEPGNFLSNEPGFYKAGEFGVRLENIIEVIEANEHTNGRRRYLKFRDATLVPYEPKLIDTSMLSPNHRRWLNDYNQRIRNELGPELKRRLRMPAFEWMMNKTRTIPEWGEVNEKYFVGNSNSLLFSNNYYVIFIIVIFLHIWTAGFTS</sequence>
<evidence type="ECO:0000256" key="5">
    <source>
        <dbReference type="SAM" id="SignalP"/>
    </source>
</evidence>
<keyword evidence="4" id="KW-1133">Transmembrane helix</keyword>
<dbReference type="Pfam" id="PF16188">
    <property type="entry name" value="Peptidase_M24_C"/>
    <property type="match status" value="1"/>
</dbReference>
<dbReference type="CDD" id="cd01085">
    <property type="entry name" value="APP"/>
    <property type="match status" value="1"/>
</dbReference>
<gene>
    <name evidence="9" type="ORF">HCN44_001699</name>
</gene>
<dbReference type="InterPro" id="IPR029149">
    <property type="entry name" value="Creatin/AminoP/Spt16_N"/>
</dbReference>
<feature type="domain" description="Peptidase M24 C-terminal" evidence="8">
    <location>
        <begin position="613"/>
        <end position="676"/>
    </location>
</feature>
<evidence type="ECO:0000259" key="6">
    <source>
        <dbReference type="Pfam" id="PF00557"/>
    </source>
</evidence>
<keyword evidence="5" id="KW-0732">Signal</keyword>
<dbReference type="GO" id="GO:0005737">
    <property type="term" value="C:cytoplasm"/>
    <property type="evidence" value="ECO:0007669"/>
    <property type="project" value="UniProtKB-ARBA"/>
</dbReference>
<dbReference type="Pfam" id="PF01321">
    <property type="entry name" value="Creatinase_N"/>
    <property type="match status" value="1"/>
</dbReference>
<feature type="transmembrane region" description="Helical" evidence="4">
    <location>
        <begin position="700"/>
        <end position="718"/>
    </location>
</feature>
<dbReference type="PANTHER" id="PTHR43763">
    <property type="entry name" value="XAA-PRO AMINOPEPTIDASE 1"/>
    <property type="match status" value="1"/>
</dbReference>
<keyword evidence="4" id="KW-0812">Transmembrane</keyword>
<dbReference type="PANTHER" id="PTHR43763:SF6">
    <property type="entry name" value="XAA-PRO AMINOPEPTIDASE 1"/>
    <property type="match status" value="1"/>
</dbReference>
<evidence type="ECO:0000259" key="7">
    <source>
        <dbReference type="Pfam" id="PF01321"/>
    </source>
</evidence>
<keyword evidence="4" id="KW-0472">Membrane</keyword>
<evidence type="ECO:0000256" key="1">
    <source>
        <dbReference type="ARBA" id="ARBA00008766"/>
    </source>
</evidence>
<dbReference type="GO" id="GO:0046872">
    <property type="term" value="F:metal ion binding"/>
    <property type="evidence" value="ECO:0007669"/>
    <property type="project" value="UniProtKB-KW"/>
</dbReference>
<dbReference type="InterPro" id="IPR033740">
    <property type="entry name" value="Pept_M24B"/>
</dbReference>
<evidence type="ECO:0000256" key="4">
    <source>
        <dbReference type="SAM" id="Phobius"/>
    </source>
</evidence>
<dbReference type="SUPFAM" id="SSF53092">
    <property type="entry name" value="Creatinase/prolidase N-terminal domain"/>
    <property type="match status" value="1"/>
</dbReference>
<evidence type="ECO:0000313" key="10">
    <source>
        <dbReference type="Proteomes" id="UP000639338"/>
    </source>
</evidence>
<dbReference type="InterPro" id="IPR036005">
    <property type="entry name" value="Creatinase/aminopeptidase-like"/>
</dbReference>
<dbReference type="Pfam" id="PF16189">
    <property type="entry name" value="Creatinase_N_2"/>
    <property type="match status" value="1"/>
</dbReference>
<dbReference type="Pfam" id="PF00557">
    <property type="entry name" value="Peptidase_M24"/>
    <property type="match status" value="1"/>
</dbReference>
<dbReference type="InterPro" id="IPR032416">
    <property type="entry name" value="Peptidase_M24_C"/>
</dbReference>
<feature type="signal peptide" evidence="5">
    <location>
        <begin position="1"/>
        <end position="20"/>
    </location>
</feature>
<evidence type="ECO:0000259" key="8">
    <source>
        <dbReference type="Pfam" id="PF16188"/>
    </source>
</evidence>
<proteinExistence type="inferred from homology"/>
<comment type="similarity">
    <text evidence="1">Belongs to the peptidase M24B family.</text>
</comment>
<accession>A0A835CR18</accession>
<name>A0A835CR18_APHGI</name>
<dbReference type="InterPro" id="IPR000587">
    <property type="entry name" value="Creatinase_N"/>
</dbReference>
<keyword evidence="3" id="KW-0378">Hydrolase</keyword>
<comment type="caution">
    <text evidence="9">The sequence shown here is derived from an EMBL/GenBank/DDBJ whole genome shotgun (WGS) entry which is preliminary data.</text>
</comment>
<dbReference type="OrthoDB" id="9995434at2759"/>
<dbReference type="EMBL" id="JACMRX010000003">
    <property type="protein sequence ID" value="KAF7992374.1"/>
    <property type="molecule type" value="Genomic_DNA"/>
</dbReference>
<protein>
    <submittedName>
        <fullName evidence="9">Uncharacterized protein</fullName>
    </submittedName>
</protein>
<dbReference type="Proteomes" id="UP000639338">
    <property type="component" value="Unassembled WGS sequence"/>
</dbReference>
<dbReference type="Gene3D" id="3.90.230.10">
    <property type="entry name" value="Creatinase/methionine aminopeptidase superfamily"/>
    <property type="match status" value="1"/>
</dbReference>
<feature type="chain" id="PRO_5032848090" evidence="5">
    <location>
        <begin position="21"/>
        <end position="719"/>
    </location>
</feature>
<evidence type="ECO:0000256" key="2">
    <source>
        <dbReference type="ARBA" id="ARBA00022723"/>
    </source>
</evidence>
<dbReference type="SUPFAM" id="SSF55920">
    <property type="entry name" value="Creatinase/aminopeptidase"/>
    <property type="match status" value="1"/>
</dbReference>
<dbReference type="FunFam" id="3.90.230.10:FF:000009">
    <property type="entry name" value="xaa-Pro aminopeptidase 2"/>
    <property type="match status" value="1"/>
</dbReference>
<dbReference type="InterPro" id="IPR050422">
    <property type="entry name" value="X-Pro_aminopeptidase_P"/>
</dbReference>
<reference evidence="9 10" key="1">
    <citation type="submission" date="2020-08" db="EMBL/GenBank/DDBJ databases">
        <title>Aphidius gifuensis genome sequencing and assembly.</title>
        <authorList>
            <person name="Du Z."/>
        </authorList>
    </citation>
    <scope>NUCLEOTIDE SEQUENCE [LARGE SCALE GENOMIC DNA]</scope>
    <source>
        <strain evidence="9">YNYX2018</strain>
        <tissue evidence="9">Adults</tissue>
    </source>
</reference>
<dbReference type="FunFam" id="3.40.350.10:FF:000003">
    <property type="entry name" value="Xaa-pro aminopeptidase P"/>
    <property type="match status" value="1"/>
</dbReference>